<keyword evidence="3" id="KW-1185">Reference proteome</keyword>
<keyword evidence="1" id="KW-0732">Signal</keyword>
<proteinExistence type="predicted"/>
<name>A0ABW5DVD2_9PROT</name>
<gene>
    <name evidence="2" type="ORF">ACFSM5_19455</name>
</gene>
<dbReference type="Pfam" id="PF04311">
    <property type="entry name" value="DUF459"/>
    <property type="match status" value="1"/>
</dbReference>
<evidence type="ECO:0000313" key="2">
    <source>
        <dbReference type="EMBL" id="MFD2265088.1"/>
    </source>
</evidence>
<dbReference type="Proteomes" id="UP001597295">
    <property type="component" value="Unassembled WGS sequence"/>
</dbReference>
<dbReference type="SUPFAM" id="SSF52266">
    <property type="entry name" value="SGNH hydrolase"/>
    <property type="match status" value="1"/>
</dbReference>
<dbReference type="PANTHER" id="PTHR30383:SF24">
    <property type="entry name" value="THIOESTERASE 1_PROTEASE 1_LYSOPHOSPHOLIPASE L1"/>
    <property type="match status" value="1"/>
</dbReference>
<sequence>MLLFSRRNLVLLIAGLFIASAPPAFASGDGDAVPGDTKQTTVLVFGDSMADGLWGGLTRALVRDNSIKLLRRGKNGTGLARPDVYDWPAALPQMLEQEPPSVAIVSFGLNDRQDSFFEGRRQHYYKTDAWKQTYIERIEAILKPLADKKIKTIWVGLPIMRDPKVSKDAEYLNALYADVVAKHGATFFPLWELSVDENHEYTSHGRGSDGRLRPFRNDDGMHFTMGGYDILARELLKTISVQQLARVGN</sequence>
<accession>A0ABW5DVD2</accession>
<protein>
    <submittedName>
        <fullName evidence="2">DUF459 domain-containing protein</fullName>
    </submittedName>
</protein>
<dbReference type="EMBL" id="JBHUIP010000016">
    <property type="protein sequence ID" value="MFD2265088.1"/>
    <property type="molecule type" value="Genomic_DNA"/>
</dbReference>
<organism evidence="2 3">
    <name type="scientific">Lacibacterium aquatile</name>
    <dbReference type="NCBI Taxonomy" id="1168082"/>
    <lineage>
        <taxon>Bacteria</taxon>
        <taxon>Pseudomonadati</taxon>
        <taxon>Pseudomonadota</taxon>
        <taxon>Alphaproteobacteria</taxon>
        <taxon>Rhodospirillales</taxon>
        <taxon>Rhodospirillaceae</taxon>
    </lineage>
</organism>
<dbReference type="PANTHER" id="PTHR30383">
    <property type="entry name" value="THIOESTERASE 1/PROTEASE 1/LYSOPHOSPHOLIPASE L1"/>
    <property type="match status" value="1"/>
</dbReference>
<feature type="chain" id="PRO_5047148374" evidence="1">
    <location>
        <begin position="27"/>
        <end position="249"/>
    </location>
</feature>
<evidence type="ECO:0000313" key="3">
    <source>
        <dbReference type="Proteomes" id="UP001597295"/>
    </source>
</evidence>
<dbReference type="RefSeq" id="WP_379878260.1">
    <property type="nucleotide sequence ID" value="NZ_JBHUIP010000016.1"/>
</dbReference>
<evidence type="ECO:0000256" key="1">
    <source>
        <dbReference type="SAM" id="SignalP"/>
    </source>
</evidence>
<dbReference type="Gene3D" id="3.40.50.1110">
    <property type="entry name" value="SGNH hydrolase"/>
    <property type="match status" value="1"/>
</dbReference>
<feature type="signal peptide" evidence="1">
    <location>
        <begin position="1"/>
        <end position="26"/>
    </location>
</feature>
<dbReference type="InterPro" id="IPR036514">
    <property type="entry name" value="SGNH_hydro_sf"/>
</dbReference>
<dbReference type="InterPro" id="IPR051532">
    <property type="entry name" value="Ester_Hydrolysis_Enzymes"/>
</dbReference>
<comment type="caution">
    <text evidence="2">The sequence shown here is derived from an EMBL/GenBank/DDBJ whole genome shotgun (WGS) entry which is preliminary data.</text>
</comment>
<reference evidence="3" key="1">
    <citation type="journal article" date="2019" name="Int. J. Syst. Evol. Microbiol.">
        <title>The Global Catalogue of Microorganisms (GCM) 10K type strain sequencing project: providing services to taxonomists for standard genome sequencing and annotation.</title>
        <authorList>
            <consortium name="The Broad Institute Genomics Platform"/>
            <consortium name="The Broad Institute Genome Sequencing Center for Infectious Disease"/>
            <person name="Wu L."/>
            <person name="Ma J."/>
        </authorList>
    </citation>
    <scope>NUCLEOTIDE SEQUENCE [LARGE SCALE GENOMIC DNA]</scope>
    <source>
        <strain evidence="3">CGMCC 1.19062</strain>
    </source>
</reference>
<dbReference type="InterPro" id="IPR007407">
    <property type="entry name" value="DUF459"/>
</dbReference>